<dbReference type="SUPFAM" id="SSF50022">
    <property type="entry name" value="ISP domain"/>
    <property type="match status" value="1"/>
</dbReference>
<proteinExistence type="predicted"/>
<dbReference type="PRINTS" id="PR00368">
    <property type="entry name" value="FADPNR"/>
</dbReference>
<dbReference type="Pfam" id="PF00355">
    <property type="entry name" value="Rieske"/>
    <property type="match status" value="1"/>
</dbReference>
<evidence type="ECO:0000256" key="6">
    <source>
        <dbReference type="ARBA" id="ARBA00023002"/>
    </source>
</evidence>
<keyword evidence="7" id="KW-0408">Iron</keyword>
<evidence type="ECO:0000256" key="8">
    <source>
        <dbReference type="ARBA" id="ARBA00023014"/>
    </source>
</evidence>
<evidence type="ECO:0000313" key="11">
    <source>
        <dbReference type="Proteomes" id="UP001489897"/>
    </source>
</evidence>
<reference evidence="10 11" key="1">
    <citation type="submission" date="2024-01" db="EMBL/GenBank/DDBJ databases">
        <title>The diversity of rhizobia nodulating Mimosa spp. in eleven states of Brazil covering several biomes is determined by host plant, location, and edaphic factors.</title>
        <authorList>
            <person name="Rouws L."/>
            <person name="Barauna A."/>
            <person name="Beukes C."/>
            <person name="De Faria S.M."/>
            <person name="Gross E."/>
            <person name="Dos Reis Junior F.B."/>
            <person name="Simon M."/>
            <person name="Maluk M."/>
            <person name="Odee D.W."/>
            <person name="Kenicer G."/>
            <person name="Young J.P.W."/>
            <person name="Reis V.M."/>
            <person name="Zilli J."/>
            <person name="James E.K."/>
        </authorList>
    </citation>
    <scope>NUCLEOTIDE SEQUENCE [LARGE SCALE GENOMIC DNA]</scope>
    <source>
        <strain evidence="10 11">JPY167</strain>
    </source>
</reference>
<dbReference type="Proteomes" id="UP001489897">
    <property type="component" value="Unassembled WGS sequence"/>
</dbReference>
<evidence type="ECO:0000313" key="10">
    <source>
        <dbReference type="EMBL" id="MEM5425936.1"/>
    </source>
</evidence>
<dbReference type="PROSITE" id="PS51296">
    <property type="entry name" value="RIESKE"/>
    <property type="match status" value="1"/>
</dbReference>
<keyword evidence="4" id="KW-0479">Metal-binding</keyword>
<dbReference type="Gene3D" id="2.102.10.10">
    <property type="entry name" value="Rieske [2Fe-2S] iron-sulphur domain"/>
    <property type="match status" value="1"/>
</dbReference>
<dbReference type="InterPro" id="IPR023753">
    <property type="entry name" value="FAD/NAD-binding_dom"/>
</dbReference>
<keyword evidence="5" id="KW-0274">FAD</keyword>
<keyword evidence="11" id="KW-1185">Reference proteome</keyword>
<evidence type="ECO:0000256" key="7">
    <source>
        <dbReference type="ARBA" id="ARBA00023004"/>
    </source>
</evidence>
<keyword evidence="2" id="KW-0285">Flavoprotein</keyword>
<dbReference type="PANTHER" id="PTHR43557">
    <property type="entry name" value="APOPTOSIS-INDUCING FACTOR 1"/>
    <property type="match status" value="1"/>
</dbReference>
<dbReference type="PANTHER" id="PTHR43557:SF2">
    <property type="entry name" value="RIESKE DOMAIN-CONTAINING PROTEIN-RELATED"/>
    <property type="match status" value="1"/>
</dbReference>
<dbReference type="InterPro" id="IPR036922">
    <property type="entry name" value="Rieske_2Fe-2S_sf"/>
</dbReference>
<dbReference type="SUPFAM" id="SSF51905">
    <property type="entry name" value="FAD/NAD(P)-binding domain"/>
    <property type="match status" value="2"/>
</dbReference>
<dbReference type="RefSeq" id="WP_342949743.1">
    <property type="nucleotide sequence ID" value="NZ_JAYMRV010000013.1"/>
</dbReference>
<dbReference type="Pfam" id="PF07992">
    <property type="entry name" value="Pyr_redox_2"/>
    <property type="match status" value="1"/>
</dbReference>
<dbReference type="SUPFAM" id="SSF55424">
    <property type="entry name" value="FAD/NAD-linked reductases, dimerisation (C-terminal) domain"/>
    <property type="match status" value="1"/>
</dbReference>
<sequence>MDVAAVPPTAMRRIELEGVAVLLVNAGDRIRAFSADCPHAGAPLEQGALCAGRIVCPWHKGVFSIESGACLEPPALEGLTSYPVRIEGDAVLVELTPLRAAAPRTPSAHARSARRFAVIGGGAAGAAAVATLLESEFAGEVTIFAAEPQVPYDRTCLSKFVPAGEMTPDEVPPILPESVAHDKRLRVEHRAVKHCDVQTRHVTLADGDMHTFDAVLIASGSVAKRPDIPGAELGNLFTLRTLADATAILHALAPTERAVVLGDSFIGLETASALRRRGVEVTIVSPAGVPLQRVLGERIGGMFRDWHESHGVVFRRAKALRFSGAREVEAVDLDDGSALGAKAVIVGIGVRPATHFVSGAEIGEDGGLDVDATMRVCGETYAAGDIARFTLSSALETPQRTRIEHWRVAQQQGRIAALNMLGQTASYDGVPFFWTQHYDKRVDYLGHAGHWDDLVIAGHAGDDRFGVLYAESDRLRAALACGYDREMALMSERMRRPLSVDAARGILGF</sequence>
<feature type="domain" description="Rieske" evidence="9">
    <location>
        <begin position="1"/>
        <end position="93"/>
    </location>
</feature>
<organism evidence="10 11">
    <name type="scientific">Paraburkholderia ferrariae</name>
    <dbReference type="NCBI Taxonomy" id="386056"/>
    <lineage>
        <taxon>Bacteria</taxon>
        <taxon>Pseudomonadati</taxon>
        <taxon>Pseudomonadota</taxon>
        <taxon>Betaproteobacteria</taxon>
        <taxon>Burkholderiales</taxon>
        <taxon>Burkholderiaceae</taxon>
        <taxon>Paraburkholderia</taxon>
    </lineage>
</organism>
<dbReference type="Gene3D" id="3.50.50.60">
    <property type="entry name" value="FAD/NAD(P)-binding domain"/>
    <property type="match status" value="2"/>
</dbReference>
<name>A0ABU9S0U7_9BURK</name>
<comment type="caution">
    <text evidence="10">The sequence shown here is derived from an EMBL/GenBank/DDBJ whole genome shotgun (WGS) entry which is preliminary data.</text>
</comment>
<evidence type="ECO:0000256" key="4">
    <source>
        <dbReference type="ARBA" id="ARBA00022723"/>
    </source>
</evidence>
<dbReference type="InterPro" id="IPR028202">
    <property type="entry name" value="Reductase_C"/>
</dbReference>
<evidence type="ECO:0000256" key="3">
    <source>
        <dbReference type="ARBA" id="ARBA00022714"/>
    </source>
</evidence>
<comment type="cofactor">
    <cofactor evidence="1">
        <name>FAD</name>
        <dbReference type="ChEBI" id="CHEBI:57692"/>
    </cofactor>
</comment>
<dbReference type="Gene3D" id="3.30.390.30">
    <property type="match status" value="1"/>
</dbReference>
<evidence type="ECO:0000256" key="2">
    <source>
        <dbReference type="ARBA" id="ARBA00022630"/>
    </source>
</evidence>
<dbReference type="InterPro" id="IPR050446">
    <property type="entry name" value="FAD-oxidoreductase/Apoptosis"/>
</dbReference>
<dbReference type="Pfam" id="PF14759">
    <property type="entry name" value="Reductase_C"/>
    <property type="match status" value="1"/>
</dbReference>
<keyword evidence="3" id="KW-0001">2Fe-2S</keyword>
<keyword evidence="6" id="KW-0560">Oxidoreductase</keyword>
<gene>
    <name evidence="10" type="ORF">VSR73_33405</name>
</gene>
<accession>A0ABU9S0U7</accession>
<dbReference type="InterPro" id="IPR017941">
    <property type="entry name" value="Rieske_2Fe-2S"/>
</dbReference>
<keyword evidence="8" id="KW-0411">Iron-sulfur</keyword>
<dbReference type="PRINTS" id="PR00411">
    <property type="entry name" value="PNDRDTASEI"/>
</dbReference>
<evidence type="ECO:0000259" key="9">
    <source>
        <dbReference type="PROSITE" id="PS51296"/>
    </source>
</evidence>
<evidence type="ECO:0000256" key="1">
    <source>
        <dbReference type="ARBA" id="ARBA00001974"/>
    </source>
</evidence>
<protein>
    <submittedName>
        <fullName evidence="10">FAD-dependent oxidoreductase</fullName>
    </submittedName>
</protein>
<evidence type="ECO:0000256" key="5">
    <source>
        <dbReference type="ARBA" id="ARBA00022827"/>
    </source>
</evidence>
<dbReference type="InterPro" id="IPR016156">
    <property type="entry name" value="FAD/NAD-linked_Rdtase_dimer_sf"/>
</dbReference>
<dbReference type="InterPro" id="IPR036188">
    <property type="entry name" value="FAD/NAD-bd_sf"/>
</dbReference>
<dbReference type="EMBL" id="JAYMRV010000013">
    <property type="protein sequence ID" value="MEM5425936.1"/>
    <property type="molecule type" value="Genomic_DNA"/>
</dbReference>